<feature type="transmembrane region" description="Helical" evidence="6">
    <location>
        <begin position="248"/>
        <end position="270"/>
    </location>
</feature>
<keyword evidence="4 6" id="KW-1133">Transmembrane helix</keyword>
<evidence type="ECO:0000313" key="8">
    <source>
        <dbReference type="EMBL" id="KAH9326979.1"/>
    </source>
</evidence>
<name>A0AA38GPB0_TAXCH</name>
<keyword evidence="2 6" id="KW-0812">Transmembrane</keyword>
<dbReference type="InterPro" id="IPR013057">
    <property type="entry name" value="AA_transpt_TM"/>
</dbReference>
<dbReference type="Pfam" id="PF01490">
    <property type="entry name" value="Aa_trans"/>
    <property type="match status" value="1"/>
</dbReference>
<keyword evidence="5 6" id="KW-0472">Membrane</keyword>
<organism evidence="8 9">
    <name type="scientific">Taxus chinensis</name>
    <name type="common">Chinese yew</name>
    <name type="synonym">Taxus wallichiana var. chinensis</name>
    <dbReference type="NCBI Taxonomy" id="29808"/>
    <lineage>
        <taxon>Eukaryota</taxon>
        <taxon>Viridiplantae</taxon>
        <taxon>Streptophyta</taxon>
        <taxon>Embryophyta</taxon>
        <taxon>Tracheophyta</taxon>
        <taxon>Spermatophyta</taxon>
        <taxon>Pinopsida</taxon>
        <taxon>Pinidae</taxon>
        <taxon>Conifers II</taxon>
        <taxon>Cupressales</taxon>
        <taxon>Taxaceae</taxon>
        <taxon>Taxus</taxon>
    </lineage>
</organism>
<evidence type="ECO:0000313" key="9">
    <source>
        <dbReference type="Proteomes" id="UP000824469"/>
    </source>
</evidence>
<feature type="transmembrane region" description="Helical" evidence="6">
    <location>
        <begin position="179"/>
        <end position="200"/>
    </location>
</feature>
<reference evidence="8 9" key="1">
    <citation type="journal article" date="2021" name="Nat. Plants">
        <title>The Taxus genome provides insights into paclitaxel biosynthesis.</title>
        <authorList>
            <person name="Xiong X."/>
            <person name="Gou J."/>
            <person name="Liao Q."/>
            <person name="Li Y."/>
            <person name="Zhou Q."/>
            <person name="Bi G."/>
            <person name="Li C."/>
            <person name="Du R."/>
            <person name="Wang X."/>
            <person name="Sun T."/>
            <person name="Guo L."/>
            <person name="Liang H."/>
            <person name="Lu P."/>
            <person name="Wu Y."/>
            <person name="Zhang Z."/>
            <person name="Ro D.K."/>
            <person name="Shang Y."/>
            <person name="Huang S."/>
            <person name="Yan J."/>
        </authorList>
    </citation>
    <scope>NUCLEOTIDE SEQUENCE [LARGE SCALE GENOMIC DNA]</scope>
    <source>
        <strain evidence="8">Ta-2019</strain>
    </source>
</reference>
<feature type="transmembrane region" description="Helical" evidence="6">
    <location>
        <begin position="323"/>
        <end position="347"/>
    </location>
</feature>
<dbReference type="Proteomes" id="UP000824469">
    <property type="component" value="Unassembled WGS sequence"/>
</dbReference>
<evidence type="ECO:0000256" key="1">
    <source>
        <dbReference type="ARBA" id="ARBA00004141"/>
    </source>
</evidence>
<gene>
    <name evidence="8" type="ORF">KI387_007157</name>
</gene>
<feature type="transmembrane region" description="Helical" evidence="6">
    <location>
        <begin position="290"/>
        <end position="311"/>
    </location>
</feature>
<evidence type="ECO:0000259" key="7">
    <source>
        <dbReference type="Pfam" id="PF01490"/>
    </source>
</evidence>
<feature type="transmembrane region" description="Helical" evidence="6">
    <location>
        <begin position="135"/>
        <end position="158"/>
    </location>
</feature>
<feature type="domain" description="Amino acid transporter transmembrane" evidence="7">
    <location>
        <begin position="103"/>
        <end position="487"/>
    </location>
</feature>
<keyword evidence="3" id="KW-0813">Transport</keyword>
<dbReference type="PANTHER" id="PTHR22950">
    <property type="entry name" value="AMINO ACID TRANSPORTER"/>
    <property type="match status" value="1"/>
</dbReference>
<comment type="subcellular location">
    <subcellularLocation>
        <location evidence="1">Membrane</location>
        <topology evidence="1">Multi-pass membrane protein</topology>
    </subcellularLocation>
</comment>
<evidence type="ECO:0000256" key="3">
    <source>
        <dbReference type="ARBA" id="ARBA00022970"/>
    </source>
</evidence>
<dbReference type="OMA" id="FCYAGHV"/>
<feature type="transmembrane region" description="Helical" evidence="6">
    <location>
        <begin position="111"/>
        <end position="129"/>
    </location>
</feature>
<protein>
    <recommendedName>
        <fullName evidence="7">Amino acid transporter transmembrane domain-containing protein</fullName>
    </recommendedName>
</protein>
<keyword evidence="9" id="KW-1185">Reference proteome</keyword>
<evidence type="ECO:0000256" key="4">
    <source>
        <dbReference type="ARBA" id="ARBA00022989"/>
    </source>
</evidence>
<feature type="transmembrane region" description="Helical" evidence="6">
    <location>
        <begin position="220"/>
        <end position="241"/>
    </location>
</feature>
<proteinExistence type="predicted"/>
<keyword evidence="3" id="KW-0029">Amino-acid transport</keyword>
<dbReference type="AlphaFoldDB" id="A0AA38GPB0"/>
<dbReference type="GO" id="GO:0015179">
    <property type="term" value="F:L-amino acid transmembrane transporter activity"/>
    <property type="evidence" value="ECO:0007669"/>
    <property type="project" value="TreeGrafter"/>
</dbReference>
<evidence type="ECO:0000256" key="5">
    <source>
        <dbReference type="ARBA" id="ARBA00023136"/>
    </source>
</evidence>
<feature type="transmembrane region" description="Helical" evidence="6">
    <location>
        <begin position="409"/>
        <end position="429"/>
    </location>
</feature>
<dbReference type="EMBL" id="JAHRHJ020000002">
    <property type="protein sequence ID" value="KAH9326979.1"/>
    <property type="molecule type" value="Genomic_DNA"/>
</dbReference>
<evidence type="ECO:0000256" key="2">
    <source>
        <dbReference type="ARBA" id="ARBA00022692"/>
    </source>
</evidence>
<dbReference type="GO" id="GO:0005774">
    <property type="term" value="C:vacuolar membrane"/>
    <property type="evidence" value="ECO:0007669"/>
    <property type="project" value="TreeGrafter"/>
</dbReference>
<feature type="transmembrane region" description="Helical" evidence="6">
    <location>
        <begin position="435"/>
        <end position="454"/>
    </location>
</feature>
<evidence type="ECO:0000256" key="6">
    <source>
        <dbReference type="SAM" id="Phobius"/>
    </source>
</evidence>
<accession>A0AA38GPB0</accession>
<comment type="caution">
    <text evidence="8">The sequence shown here is derived from an EMBL/GenBank/DDBJ whole genome shotgun (WGS) entry which is preliminary data.</text>
</comment>
<feature type="transmembrane region" description="Helical" evidence="6">
    <location>
        <begin position="466"/>
        <end position="486"/>
    </location>
</feature>
<sequence>MLNNKVHEMSRAKNMKKGMGLHLARICVSWPFSIFRASANEDSDMVPNVGRSDEQYHSSKVSDISLSAKLDGVESFDNSNHISVRIKVAEGDSKEVVQMALGTSSFFRTTINLLGIMLGLGLLSTPYALEEGGWMSLVILFALAIICSYTAFALAGCLECDPKVLNYQDIGNQAFGIKGRVIVSTFLYVEIIFIAIGYTISLGDNIAAIFVDTQLNISSWLHLTTPRFLTIIAVLVILPTLWLRDLSVISFLSFGGVVTSLLLMLALTWTGIFGEVGFRQEVPLINMERISVSTGLYAFCYAGHVVFPTIYRSMKDPSKFGRVILISFVIVTAVYSGFACMGATMFGSLVESQITLNMPKHLLVTKLALWATVITPMSKYALQLSPVARELENIVASAWKPKGRMVTRVFIVSFLLLSILAMALALPYFGYVLSLTGSFLSITMSIILPCVFYIKIKRKTISVRMVLLNIFFILIGLVLSISGTIASAKNLIESIHGHERN</sequence>
<feature type="transmembrane region" description="Helical" evidence="6">
    <location>
        <begin position="367"/>
        <end position="388"/>
    </location>
</feature>
<dbReference type="PANTHER" id="PTHR22950:SF696">
    <property type="entry name" value="AMINO ACID TRANSPORTER TRANSMEMBRANE DOMAIN-CONTAINING PROTEIN"/>
    <property type="match status" value="1"/>
</dbReference>